<dbReference type="SUPFAM" id="SSF50978">
    <property type="entry name" value="WD40 repeat-like"/>
    <property type="match status" value="1"/>
</dbReference>
<evidence type="ECO:0000313" key="2">
    <source>
        <dbReference type="EMBL" id="KLE31301.1"/>
    </source>
</evidence>
<comment type="caution">
    <text evidence="2">The sequence shown here is derived from an EMBL/GenBank/DDBJ whole genome shotgun (WGS) entry which is preliminary data.</text>
</comment>
<dbReference type="Pfam" id="PF00400">
    <property type="entry name" value="WD40"/>
    <property type="match status" value="1"/>
</dbReference>
<dbReference type="SMART" id="SM00320">
    <property type="entry name" value="WD40"/>
    <property type="match status" value="7"/>
</dbReference>
<reference evidence="2 3" key="1">
    <citation type="submission" date="2015-04" db="EMBL/GenBank/DDBJ databases">
        <title>The draft genome sequence of Erythrobacr gangjinensis K7-2.</title>
        <authorList>
            <person name="Zhuang L."/>
            <person name="Liu Y."/>
            <person name="Shao Z."/>
        </authorList>
    </citation>
    <scope>NUCLEOTIDE SEQUENCE [LARGE SCALE GENOMIC DNA]</scope>
    <source>
        <strain evidence="2 3">K7-2</strain>
    </source>
</reference>
<protein>
    <recommendedName>
        <fullName evidence="1">Pyrrolo-quinoline quinone repeat domain-containing protein</fullName>
    </recommendedName>
</protein>
<accession>A0A0G9MKP4</accession>
<evidence type="ECO:0000313" key="3">
    <source>
        <dbReference type="Proteomes" id="UP000053070"/>
    </source>
</evidence>
<name>A0A0G9MKP4_9SPHN</name>
<dbReference type="PATRIC" id="fig|502682.8.peg.1360"/>
<dbReference type="Pfam" id="PF13360">
    <property type="entry name" value="PQQ_2"/>
    <property type="match status" value="1"/>
</dbReference>
<dbReference type="PANTHER" id="PTHR19879">
    <property type="entry name" value="TRANSCRIPTION INITIATION FACTOR TFIID"/>
    <property type="match status" value="1"/>
</dbReference>
<proteinExistence type="predicted"/>
<gene>
    <name evidence="2" type="ORF">AAW01_06675</name>
</gene>
<dbReference type="PANTHER" id="PTHR19879:SF9">
    <property type="entry name" value="TRANSCRIPTION INITIATION FACTOR TFIID SUBUNIT 5"/>
    <property type="match status" value="1"/>
</dbReference>
<dbReference type="STRING" id="502682.BMF35_a0331"/>
<keyword evidence="3" id="KW-1185">Reference proteome</keyword>
<dbReference type="InterPro" id="IPR002372">
    <property type="entry name" value="PQQ_rpt_dom"/>
</dbReference>
<evidence type="ECO:0000259" key="1">
    <source>
        <dbReference type="Pfam" id="PF13360"/>
    </source>
</evidence>
<dbReference type="InterPro" id="IPR001680">
    <property type="entry name" value="WD40_rpt"/>
</dbReference>
<organism evidence="2 3">
    <name type="scientific">Aurantiacibacter gangjinensis</name>
    <dbReference type="NCBI Taxonomy" id="502682"/>
    <lineage>
        <taxon>Bacteria</taxon>
        <taxon>Pseudomonadati</taxon>
        <taxon>Pseudomonadota</taxon>
        <taxon>Alphaproteobacteria</taxon>
        <taxon>Sphingomonadales</taxon>
        <taxon>Erythrobacteraceae</taxon>
        <taxon>Aurantiacibacter</taxon>
    </lineage>
</organism>
<dbReference type="Proteomes" id="UP000053070">
    <property type="component" value="Unassembled WGS sequence"/>
</dbReference>
<dbReference type="InterPro" id="IPR015943">
    <property type="entry name" value="WD40/YVTN_repeat-like_dom_sf"/>
</dbReference>
<dbReference type="AlphaFoldDB" id="A0A0G9MKP4"/>
<feature type="domain" description="Pyrrolo-quinoline quinone repeat" evidence="1">
    <location>
        <begin position="37"/>
        <end position="241"/>
    </location>
</feature>
<dbReference type="InterPro" id="IPR036322">
    <property type="entry name" value="WD40_repeat_dom_sf"/>
</dbReference>
<sequence length="360" mass="40360">MLLATPAASSEGGIRLNHVWSRIADIYGELGSVESAEFSRDGQYIVTGTKFDYTVRIFRVSDGHQMWSRTLAQEIERVAWTVDGQHVASVSEDGLLQVFRADTAEIVFTFQHQNGIDGLSASPDGRYLATGQERVDGMGVTRVFSTEDWSLVTQIPHRGTVNEIDFSSDSTMMAVVGDKAARVYNVADWSERHAWDIAEESPLFDDDHIYINTKFNPDGTLLAAGGTHGFVYIYDMATGELVRLLNKSGQKTETLEWTRDGRYLAVAGHGFTIDFFATEYLLDPSVRNDSLPYAHRAQVTDALEYMHFNTEGTMLTTAHQDGTVQLWTFMSDDPRINERRHREVREIQDRAAAEANRASN</sequence>
<dbReference type="EMBL" id="LBHC01000002">
    <property type="protein sequence ID" value="KLE31301.1"/>
    <property type="molecule type" value="Genomic_DNA"/>
</dbReference>
<dbReference type="Gene3D" id="2.130.10.10">
    <property type="entry name" value="YVTN repeat-like/Quinoprotein amine dehydrogenase"/>
    <property type="match status" value="2"/>
</dbReference>